<dbReference type="Pfam" id="PF01636">
    <property type="entry name" value="APH"/>
    <property type="match status" value="1"/>
</dbReference>
<reference evidence="3 4" key="1">
    <citation type="journal article" date="2019" name="Environ. Microbiol.">
        <title>Species interactions and distinct microbial communities in high Arctic permafrost affected cryosols are associated with the CH4 and CO2 gas fluxes.</title>
        <authorList>
            <person name="Altshuler I."/>
            <person name="Hamel J."/>
            <person name="Turney S."/>
            <person name="Magnuson E."/>
            <person name="Levesque R."/>
            <person name="Greer C."/>
            <person name="Whyte L.G."/>
        </authorList>
    </citation>
    <scope>NUCLEOTIDE SEQUENCE [LARGE SCALE GENOMIC DNA]</scope>
    <source>
        <strain evidence="3 4">S9.3A</strain>
    </source>
</reference>
<dbReference type="AlphaFoldDB" id="A0A502D066"/>
<dbReference type="SUPFAM" id="SSF56112">
    <property type="entry name" value="Protein kinase-like (PK-like)"/>
    <property type="match status" value="1"/>
</dbReference>
<comment type="caution">
    <text evidence="3">The sequence shown here is derived from an EMBL/GenBank/DDBJ whole genome shotgun (WGS) entry which is preliminary data.</text>
</comment>
<protein>
    <recommendedName>
        <fullName evidence="2">Aminoglycoside phosphotransferase domain-containing protein</fullName>
    </recommendedName>
</protein>
<dbReference type="Gene3D" id="3.90.1200.10">
    <property type="match status" value="1"/>
</dbReference>
<evidence type="ECO:0000313" key="4">
    <source>
        <dbReference type="Proteomes" id="UP000317722"/>
    </source>
</evidence>
<evidence type="ECO:0000259" key="2">
    <source>
        <dbReference type="Pfam" id="PF01636"/>
    </source>
</evidence>
<dbReference type="InterPro" id="IPR011009">
    <property type="entry name" value="Kinase-like_dom_sf"/>
</dbReference>
<accession>A0A502D066</accession>
<feature type="domain" description="Aminoglycoside phosphotransferase" evidence="2">
    <location>
        <begin position="95"/>
        <end position="145"/>
    </location>
</feature>
<evidence type="ECO:0000313" key="3">
    <source>
        <dbReference type="EMBL" id="TPG18160.1"/>
    </source>
</evidence>
<proteinExistence type="predicted"/>
<sequence length="169" mass="19067">MTTSLFARGRFAQPQRDGDEVRRRPHQDNSAVHALLQHLDGSSEWPPYGETFRRDQTLVSVARAVRALHDATAGFTPPDGAVWHLQELGRPATIDCFGHHDLTPWNILFKGSQVTGVIDWDTAAPSNRVWDLSWAAYQFVPLHPEADLPAWGWDSVPHRRERLELFAAA</sequence>
<name>A0A502D066_9MICO</name>
<organism evidence="3 4">
    <name type="scientific">Pedococcus bigeumensis</name>
    <dbReference type="NCBI Taxonomy" id="433644"/>
    <lineage>
        <taxon>Bacteria</taxon>
        <taxon>Bacillati</taxon>
        <taxon>Actinomycetota</taxon>
        <taxon>Actinomycetes</taxon>
        <taxon>Micrococcales</taxon>
        <taxon>Intrasporangiaceae</taxon>
        <taxon>Pedococcus</taxon>
    </lineage>
</organism>
<dbReference type="OrthoDB" id="236897at2"/>
<dbReference type="InterPro" id="IPR002575">
    <property type="entry name" value="Aminoglycoside_PTrfase"/>
</dbReference>
<keyword evidence="4" id="KW-1185">Reference proteome</keyword>
<gene>
    <name evidence="3" type="ORF">EAH86_07130</name>
</gene>
<dbReference type="RefSeq" id="WP_140738223.1">
    <property type="nucleotide sequence ID" value="NZ_RCZM01000002.1"/>
</dbReference>
<dbReference type="EMBL" id="RCZM01000002">
    <property type="protein sequence ID" value="TPG18160.1"/>
    <property type="molecule type" value="Genomic_DNA"/>
</dbReference>
<feature type="region of interest" description="Disordered" evidence="1">
    <location>
        <begin position="1"/>
        <end position="27"/>
    </location>
</feature>
<dbReference type="Proteomes" id="UP000317722">
    <property type="component" value="Unassembled WGS sequence"/>
</dbReference>
<evidence type="ECO:0000256" key="1">
    <source>
        <dbReference type="SAM" id="MobiDB-lite"/>
    </source>
</evidence>